<dbReference type="GO" id="GO:0008474">
    <property type="term" value="F:palmitoyl-(protein) hydrolase activity"/>
    <property type="evidence" value="ECO:0007669"/>
    <property type="project" value="TreeGrafter"/>
</dbReference>
<dbReference type="SUPFAM" id="SSF53474">
    <property type="entry name" value="alpha/beta-Hydrolases"/>
    <property type="match status" value="1"/>
</dbReference>
<accession>A0A5C3EKW0</accession>
<dbReference type="InterPro" id="IPR050565">
    <property type="entry name" value="LYPA1-2/EST-like"/>
</dbReference>
<proteinExistence type="inferred from homology"/>
<dbReference type="PANTHER" id="PTHR10655">
    <property type="entry name" value="LYSOPHOSPHOLIPASE-RELATED"/>
    <property type="match status" value="1"/>
</dbReference>
<protein>
    <recommendedName>
        <fullName evidence="2">Phospholipase/carboxylesterase/thioesterase domain-containing protein</fullName>
    </recommendedName>
</protein>
<organism evidence="3 4">
    <name type="scientific">Ustilago trichophora</name>
    <dbReference type="NCBI Taxonomy" id="86804"/>
    <lineage>
        <taxon>Eukaryota</taxon>
        <taxon>Fungi</taxon>
        <taxon>Dikarya</taxon>
        <taxon>Basidiomycota</taxon>
        <taxon>Ustilaginomycotina</taxon>
        <taxon>Ustilaginomycetes</taxon>
        <taxon>Ustilaginales</taxon>
        <taxon>Ustilaginaceae</taxon>
        <taxon>Ustilago</taxon>
    </lineage>
</organism>
<sequence>MSSSTKPVEVTATQELAQKPLLPAPQVFSKFSGHHFSPSPLGVDSNLLILLHGLGDSDIGFFNLGKNLQKTLPQTAVLTLQAPHLVPFLDGPHWMWYPSFDQFGELFTKPNPTATVAGFQAVLEHLVEKCGWASSSIHTFGFGQGATIALETLVSWTKSHKQSLGTIVSISGELISHPTLDKPSPTPILHIYRSPTDIPQTASKWASHRKASSALALERLPLTSDGQEEAMLRGKEWDEVMRFWSRFLRNRSTWELKNEVVQLAS</sequence>
<dbReference type="AlphaFoldDB" id="A0A5C3EKW0"/>
<dbReference type="InterPro" id="IPR003140">
    <property type="entry name" value="PLipase/COase/thioEstase"/>
</dbReference>
<dbReference type="OrthoDB" id="437457at2759"/>
<dbReference type="Pfam" id="PF02230">
    <property type="entry name" value="Abhydrolase_2"/>
    <property type="match status" value="1"/>
</dbReference>
<dbReference type="Gene3D" id="3.40.50.1820">
    <property type="entry name" value="alpha/beta hydrolase"/>
    <property type="match status" value="1"/>
</dbReference>
<name>A0A5C3EKW0_9BASI</name>
<dbReference type="InterPro" id="IPR029058">
    <property type="entry name" value="AB_hydrolase_fold"/>
</dbReference>
<keyword evidence="4" id="KW-1185">Reference proteome</keyword>
<evidence type="ECO:0000313" key="4">
    <source>
        <dbReference type="Proteomes" id="UP000324022"/>
    </source>
</evidence>
<dbReference type="GO" id="GO:0005737">
    <property type="term" value="C:cytoplasm"/>
    <property type="evidence" value="ECO:0007669"/>
    <property type="project" value="TreeGrafter"/>
</dbReference>
<feature type="domain" description="Phospholipase/carboxylesterase/thioesterase" evidence="2">
    <location>
        <begin position="45"/>
        <end position="193"/>
    </location>
</feature>
<dbReference type="GO" id="GO:0052689">
    <property type="term" value="F:carboxylic ester hydrolase activity"/>
    <property type="evidence" value="ECO:0007669"/>
    <property type="project" value="TreeGrafter"/>
</dbReference>
<evidence type="ECO:0000313" key="3">
    <source>
        <dbReference type="EMBL" id="SPO29869.1"/>
    </source>
</evidence>
<reference evidence="3 4" key="1">
    <citation type="submission" date="2018-03" db="EMBL/GenBank/DDBJ databases">
        <authorList>
            <person name="Guldener U."/>
        </authorList>
    </citation>
    <scope>NUCLEOTIDE SEQUENCE [LARGE SCALE GENOMIC DNA]</scope>
    <source>
        <strain evidence="3 4">NBRC100155</strain>
    </source>
</reference>
<comment type="similarity">
    <text evidence="1">Belongs to the AB hydrolase superfamily. AB hydrolase 2 family.</text>
</comment>
<evidence type="ECO:0000256" key="1">
    <source>
        <dbReference type="ARBA" id="ARBA00006499"/>
    </source>
</evidence>
<dbReference type="EMBL" id="OOIN01000030">
    <property type="protein sequence ID" value="SPO29869.1"/>
    <property type="molecule type" value="Genomic_DNA"/>
</dbReference>
<dbReference type="PANTHER" id="PTHR10655:SF67">
    <property type="entry name" value="PHOSPHOLIPASE_CARBOXYLESTERASE SUPERFAMILY (AFU_ORTHOLOGUE AFUA_5G09340)"/>
    <property type="match status" value="1"/>
</dbReference>
<gene>
    <name evidence="3" type="ORF">UTRI_06141_B</name>
</gene>
<evidence type="ECO:0000259" key="2">
    <source>
        <dbReference type="Pfam" id="PF02230"/>
    </source>
</evidence>
<dbReference type="Proteomes" id="UP000324022">
    <property type="component" value="Unassembled WGS sequence"/>
</dbReference>